<dbReference type="CDD" id="cd05685">
    <property type="entry name" value="S1_Tex"/>
    <property type="match status" value="1"/>
</dbReference>
<dbReference type="InterPro" id="IPR012337">
    <property type="entry name" value="RNaseH-like_sf"/>
</dbReference>
<evidence type="ECO:0000313" key="4">
    <source>
        <dbReference type="EMBL" id="MFG6295043.1"/>
    </source>
</evidence>
<dbReference type="Pfam" id="PF12836">
    <property type="entry name" value="HHH_3"/>
    <property type="match status" value="1"/>
</dbReference>
<dbReference type="Proteomes" id="UP001605990">
    <property type="component" value="Unassembled WGS sequence"/>
</dbReference>
<dbReference type="SUPFAM" id="SSF47781">
    <property type="entry name" value="RuvA domain 2-like"/>
    <property type="match status" value="2"/>
</dbReference>
<dbReference type="Pfam" id="PF22706">
    <property type="entry name" value="Tex_central_region"/>
    <property type="match status" value="1"/>
</dbReference>
<dbReference type="InterPro" id="IPR023323">
    <property type="entry name" value="Tex-like_dom_sf"/>
</dbReference>
<dbReference type="SUPFAM" id="SSF158832">
    <property type="entry name" value="Tex N-terminal region-like"/>
    <property type="match status" value="1"/>
</dbReference>
<dbReference type="Gene3D" id="1.10.10.650">
    <property type="entry name" value="RuvA domain 2-like"/>
    <property type="match status" value="1"/>
</dbReference>
<dbReference type="InterPro" id="IPR037027">
    <property type="entry name" value="YqgF/RNaseH-like_dom_sf"/>
</dbReference>
<dbReference type="InterPro" id="IPR003029">
    <property type="entry name" value="S1_domain"/>
</dbReference>
<dbReference type="InterPro" id="IPR044146">
    <property type="entry name" value="S1_Tex"/>
</dbReference>
<protein>
    <submittedName>
        <fullName evidence="4">Tex family protein</fullName>
    </submittedName>
</protein>
<dbReference type="Gene3D" id="1.10.3500.10">
    <property type="entry name" value="Tex N-terminal region-like"/>
    <property type="match status" value="1"/>
</dbReference>
<dbReference type="InterPro" id="IPR032639">
    <property type="entry name" value="Tex_YqgF"/>
</dbReference>
<dbReference type="RefSeq" id="WP_046248633.1">
    <property type="nucleotide sequence ID" value="NZ_JBIAEI010000001.1"/>
</dbReference>
<evidence type="ECO:0000256" key="1">
    <source>
        <dbReference type="PROSITE-ProRule" id="PRU00182"/>
    </source>
</evidence>
<dbReference type="PANTHER" id="PTHR10724">
    <property type="entry name" value="30S RIBOSOMAL PROTEIN S1"/>
    <property type="match status" value="1"/>
</dbReference>
<feature type="domain" description="S1 motif" evidence="3">
    <location>
        <begin position="659"/>
        <end position="728"/>
    </location>
</feature>
<dbReference type="InterPro" id="IPR055179">
    <property type="entry name" value="Tex-like_central_region"/>
</dbReference>
<accession>A0ABW7DW02</accession>
<dbReference type="PROSITE" id="PS50889">
    <property type="entry name" value="S4"/>
    <property type="match status" value="1"/>
</dbReference>
<dbReference type="Gene3D" id="1.10.150.310">
    <property type="entry name" value="Tex RuvX-like domain-like"/>
    <property type="match status" value="1"/>
</dbReference>
<dbReference type="Gene3D" id="3.30.420.140">
    <property type="entry name" value="YqgF/RNase H-like domain"/>
    <property type="match status" value="1"/>
</dbReference>
<dbReference type="SMART" id="SM00316">
    <property type="entry name" value="S1"/>
    <property type="match status" value="1"/>
</dbReference>
<gene>
    <name evidence="4" type="ORF">ACGU38_06690</name>
</gene>
<dbReference type="EMBL" id="JBIENY010000112">
    <property type="protein sequence ID" value="MFG6295043.1"/>
    <property type="molecule type" value="Genomic_DNA"/>
</dbReference>
<organism evidence="4 5">
    <name type="scientific">Streptomyces rochei</name>
    <name type="common">Streptomyces parvullus</name>
    <dbReference type="NCBI Taxonomy" id="1928"/>
    <lineage>
        <taxon>Bacteria</taxon>
        <taxon>Bacillati</taxon>
        <taxon>Actinomycetota</taxon>
        <taxon>Actinomycetes</taxon>
        <taxon>Kitasatosporales</taxon>
        <taxon>Streptomycetaceae</taxon>
        <taxon>Streptomyces</taxon>
        <taxon>Streptomyces rochei group</taxon>
    </lineage>
</organism>
<dbReference type="Pfam" id="PF16921">
    <property type="entry name" value="Tex_YqgF"/>
    <property type="match status" value="1"/>
</dbReference>
<evidence type="ECO:0000313" key="5">
    <source>
        <dbReference type="Proteomes" id="UP001605990"/>
    </source>
</evidence>
<dbReference type="InterPro" id="IPR010994">
    <property type="entry name" value="RuvA_2-like"/>
</dbReference>
<reference evidence="4 5" key="1">
    <citation type="submission" date="2024-10" db="EMBL/GenBank/DDBJ databases">
        <title>Draft genome assembly of a novel steroid transforming actinomycete isolated from African clawed frog Xenopus laevis.</title>
        <authorList>
            <person name="Bragin E."/>
            <person name="Kollerov V."/>
            <person name="Donova M.V."/>
        </authorList>
    </citation>
    <scope>NUCLEOTIDE SEQUENCE [LARGE SCALE GENOMIC DNA]</scope>
    <source>
        <strain evidence="4 5">MTOC-St3</strain>
    </source>
</reference>
<dbReference type="InterPro" id="IPR006641">
    <property type="entry name" value="YqgF/RNaseH-like_dom"/>
</dbReference>
<dbReference type="InterPro" id="IPR018974">
    <property type="entry name" value="Tex-like_N"/>
</dbReference>
<evidence type="ECO:0000259" key="3">
    <source>
        <dbReference type="PROSITE" id="PS50126"/>
    </source>
</evidence>
<proteinExistence type="predicted"/>
<dbReference type="Pfam" id="PF17674">
    <property type="entry name" value="HHH_9"/>
    <property type="match status" value="1"/>
</dbReference>
<name>A0ABW7DW02_STRRO</name>
<sequence>MTTPGSSASSDVRSIEGRIAEELGVRERQVKAAVELLDGGSTVPFIARYRKEATEMLDDAQLRTVEERLRYLRELEERRTAILDSVREQGKLTEELETRIRTAETKARLEDIYLPFKPKRRTKAQIAREAGLEPLAEGLLADPSVDPLAAAAAFVDAGKGVADPQAALDGARSILTEKFSEDADLIGELRERMWGRGRLAAKVKEGKEEAGAKFADYFDFAEPFTELPSHRILAMLRGEKEDVLDLVLEPEEPTDGPSSYEGIVASRFGIADRGRPGDKWLKDTVRWAWRTRILVHLGIDIRLRLRTAAEDEAVDVFAANLRDLLLAAPAGTRATLGLDPGFRTGVKVAVVDATGKVVATDVIHPHVPANRWDEAIAKLARLAKEHAVELVAIGNGTASRETDKLAGELIAKHPELKLTKVMVSEAGASVYSASAFASQELPDMDVSLRGAVSIARRLQDPLAELVKIDPKSIGVGQYQHDLSEVKLSRSLDAVVEDCVNGVGVDVNTASAPLLARVSGITSGLAENIVAHRDANGPFASRTELKKVPRLGPKAYEQCAGFLRIRGGSDPLDASSVHPEAYPVVRRMVKTAGQEVAGLIGNTSVLRSLRPADFVDETFGLPTVTDILRELEKPGRDPRPAFRTATFKEGVEKISDLSSGMVLEGVVTNVAAFGAFVDVGVHQDGLVHVSAMSKTFVKDPRDVVKPGDIVKVKVLDVDIPRKRISLTLRLDDEAAGPGEPKKERSGRPPRQRRQQGGSGGGKGRSSSAPAPSNGAMADALRRAGLA</sequence>
<feature type="region of interest" description="Disordered" evidence="2">
    <location>
        <begin position="729"/>
        <end position="785"/>
    </location>
</feature>
<dbReference type="InterPro" id="IPR050437">
    <property type="entry name" value="Ribos_protein_bS1-like"/>
</dbReference>
<dbReference type="InterPro" id="IPR012340">
    <property type="entry name" value="NA-bd_OB-fold"/>
</dbReference>
<keyword evidence="1" id="KW-0694">RNA-binding</keyword>
<dbReference type="PROSITE" id="PS50126">
    <property type="entry name" value="S1"/>
    <property type="match status" value="1"/>
</dbReference>
<dbReference type="SUPFAM" id="SSF53098">
    <property type="entry name" value="Ribonuclease H-like"/>
    <property type="match status" value="1"/>
</dbReference>
<dbReference type="InterPro" id="IPR023319">
    <property type="entry name" value="Tex-like_HTH_dom_sf"/>
</dbReference>
<dbReference type="Gene3D" id="2.40.50.140">
    <property type="entry name" value="Nucleic acid-binding proteins"/>
    <property type="match status" value="1"/>
</dbReference>
<comment type="caution">
    <text evidence="4">The sequence shown here is derived from an EMBL/GenBank/DDBJ whole genome shotgun (WGS) entry which is preliminary data.</text>
</comment>
<dbReference type="InterPro" id="IPR041692">
    <property type="entry name" value="HHH_9"/>
</dbReference>
<dbReference type="SMART" id="SM00732">
    <property type="entry name" value="YqgFc"/>
    <property type="match status" value="1"/>
</dbReference>
<evidence type="ECO:0000256" key="2">
    <source>
        <dbReference type="SAM" id="MobiDB-lite"/>
    </source>
</evidence>
<dbReference type="SUPFAM" id="SSF50249">
    <property type="entry name" value="Nucleic acid-binding proteins"/>
    <property type="match status" value="1"/>
</dbReference>
<keyword evidence="5" id="KW-1185">Reference proteome</keyword>
<dbReference type="Pfam" id="PF00575">
    <property type="entry name" value="S1"/>
    <property type="match status" value="1"/>
</dbReference>
<dbReference type="Pfam" id="PF09371">
    <property type="entry name" value="Tex_N"/>
    <property type="match status" value="1"/>
</dbReference>
<dbReference type="PANTHER" id="PTHR10724:SF10">
    <property type="entry name" value="S1 RNA-BINDING DOMAIN-CONTAINING PROTEIN 1"/>
    <property type="match status" value="1"/>
</dbReference>